<name>A0A2S9YYL1_9BACT</name>
<evidence type="ECO:0000313" key="2">
    <source>
        <dbReference type="Proteomes" id="UP000238823"/>
    </source>
</evidence>
<protein>
    <recommendedName>
        <fullName evidence="3">Orc1-like AAA ATPase domain-containing protein</fullName>
    </recommendedName>
</protein>
<evidence type="ECO:0008006" key="3">
    <source>
        <dbReference type="Google" id="ProtNLM"/>
    </source>
</evidence>
<dbReference type="RefSeq" id="WP_146157171.1">
    <property type="nucleotide sequence ID" value="NZ_PVNL01000002.1"/>
</dbReference>
<dbReference type="OrthoDB" id="3247852at2"/>
<dbReference type="Proteomes" id="UP000238823">
    <property type="component" value="Unassembled WGS sequence"/>
</dbReference>
<evidence type="ECO:0000313" key="1">
    <source>
        <dbReference type="EMBL" id="PRQ10188.1"/>
    </source>
</evidence>
<accession>A0A2S9YYL1</accession>
<reference evidence="1 2" key="1">
    <citation type="submission" date="2018-03" db="EMBL/GenBank/DDBJ databases">
        <title>Draft Genome Sequences of the Obligatory Marine Myxobacteria Enhygromyxa salina SWB007.</title>
        <authorList>
            <person name="Poehlein A."/>
            <person name="Moghaddam J.A."/>
            <person name="Harms H."/>
            <person name="Alanjari M."/>
            <person name="Koenig G.M."/>
            <person name="Daniel R."/>
            <person name="Schaeberle T.F."/>
        </authorList>
    </citation>
    <scope>NUCLEOTIDE SEQUENCE [LARGE SCALE GENOMIC DNA]</scope>
    <source>
        <strain evidence="1 2">SWB007</strain>
    </source>
</reference>
<organism evidence="1 2">
    <name type="scientific">Enhygromyxa salina</name>
    <dbReference type="NCBI Taxonomy" id="215803"/>
    <lineage>
        <taxon>Bacteria</taxon>
        <taxon>Pseudomonadati</taxon>
        <taxon>Myxococcota</taxon>
        <taxon>Polyangia</taxon>
        <taxon>Nannocystales</taxon>
        <taxon>Nannocystaceae</taxon>
        <taxon>Enhygromyxa</taxon>
    </lineage>
</organism>
<dbReference type="EMBL" id="PVNL01000002">
    <property type="protein sequence ID" value="PRQ10188.1"/>
    <property type="molecule type" value="Genomic_DNA"/>
</dbReference>
<gene>
    <name evidence="1" type="ORF">ENSA7_01370</name>
</gene>
<proteinExistence type="predicted"/>
<comment type="caution">
    <text evidence="1">The sequence shown here is derived from an EMBL/GenBank/DDBJ whole genome shotgun (WGS) entry which is preliminary data.</text>
</comment>
<dbReference type="SUPFAM" id="SSF52540">
    <property type="entry name" value="P-loop containing nucleoside triphosphate hydrolases"/>
    <property type="match status" value="1"/>
</dbReference>
<dbReference type="InterPro" id="IPR027417">
    <property type="entry name" value="P-loop_NTPase"/>
</dbReference>
<dbReference type="AlphaFoldDB" id="A0A2S9YYL1"/>
<sequence>MAASAPHVSDDELREWMNACDPKAPIPPSDPRFVDFYRFAFEGEELSLRGEDPDAGLATLADAIELAGDTSCQLFSGFSGTGKSSELLGLKQELEAKGYLVLLADASEYLNLRHPLTITDLLVVVAAAFGDVANERIGADLGKAGYLRRVLDVVRQDVELDGLKLPTGIGDLRLAINTNQPFWTKARERLAVSIGRLRADAHGYVEEIVTKLRVQEPAARGVVFIFDSLEKIRSARPEEFGAVIQSIVEVFVNQAELLRFPCHVVYTMPPYVRQLELGTLYTQVSEVLPAIRVHERQRITLATGSERSVPARYAPGIEALCEVVRRRIPVERVFGDDDALLRELVAYSGGHVRLLLTFVRDALLKIKRTGLPIAALSIKQVLQRHREDAERNLWRERLPILRDVLAHGELPGMPLAQLPVLASVLDDYTVLCYRNGDGWYDVHPLVREKLLELLEREAADGA</sequence>